<name>A0A4R7ZUI7_9FIRM</name>
<reference evidence="2 3" key="1">
    <citation type="submission" date="2019-03" db="EMBL/GenBank/DDBJ databases">
        <title>Genomic Encyclopedia of Type Strains, Phase IV (KMG-IV): sequencing the most valuable type-strain genomes for metagenomic binning, comparative biology and taxonomic classification.</title>
        <authorList>
            <person name="Goeker M."/>
        </authorList>
    </citation>
    <scope>NUCLEOTIDE SEQUENCE [LARGE SCALE GENOMIC DNA]</scope>
    <source>
        <strain evidence="2 3">DSM 28867</strain>
    </source>
</reference>
<evidence type="ECO:0000256" key="1">
    <source>
        <dbReference type="SAM" id="Phobius"/>
    </source>
</evidence>
<proteinExistence type="predicted"/>
<keyword evidence="1" id="KW-0812">Transmembrane</keyword>
<organism evidence="2 3">
    <name type="scientific">Breznakia blatticola</name>
    <dbReference type="NCBI Taxonomy" id="1754012"/>
    <lineage>
        <taxon>Bacteria</taxon>
        <taxon>Bacillati</taxon>
        <taxon>Bacillota</taxon>
        <taxon>Erysipelotrichia</taxon>
        <taxon>Erysipelotrichales</taxon>
        <taxon>Erysipelotrichaceae</taxon>
        <taxon>Breznakia</taxon>
    </lineage>
</organism>
<dbReference type="RefSeq" id="WP_134169014.1">
    <property type="nucleotide sequence ID" value="NZ_SODD01000011.1"/>
</dbReference>
<keyword evidence="3" id="KW-1185">Reference proteome</keyword>
<protein>
    <submittedName>
        <fullName evidence="2">Putative repeat protein (TIGR01451 family)/fimbrial isopeptide formation D2 family protein</fullName>
    </submittedName>
</protein>
<sequence>MVGKTNKKNLTWLILVFFIVVASLLSKVPIQAKEETERNEEISLLSSGNVGITINEFIIETSQGYNMTNYAAMLDGDMINASIDWTATTQNSSFQEGDSVIFDFLVSDNINYLYSNTAYSNLVDSNGVTVGQWRINASTSGERTTGTIEMKFDASTSKTLSGTLVTGFNHKVNMPNATTSINGTVRIGDLYRNVLFCKNDYTTDQLLVTKSVINKTRDPNHPGWAGDTLEYTISAENKTGADLKEILFFDELDMFSKFSPVLVEYYKQPEEEQVVDIYVNDVLQEQPGVKKTMGGLTQRYGSYNIPAGATVKMKYRVELRSIEDAANAAKGSGKLSTAVLGGYQKSMENRVTVGGVEAQANIDLQFPNLYVGKFVTDGPDGNNFAEPNDTITYTIVVSNYGGATYENMVIKDPLEGIYDYFVYPDNQEVTIIKKKSSSEGNPTEIGRSSTTIKKLMSGELSVDLESGYEFEVKFSVVMKDEASLKALGFDNIDRFKNTVYAGINDTEVDAYTKMDVSIDKKMTKVCDGVCDDEIVRPGDKVKFEFFVTNNSVIGINDVPLQLILGNTAQYFDLQKSFESDPNIYVAYEDDRDDAIWKNSLHLIYEGGFKLWMGVGESQKVTVTLVATETLGAGNFDLNKLNDELNGQLTNTVIVDNRFTATDSIAAGSPIISINKSVIDTNGDNYASPKEDLYYKILVRNETGATLSDNTKVKDTLSNLLPYIENPQNTIVTMKYTNKNNVVTTDETHKVSELMNGMSIYLDIGEEVELSFKCTLKGKNDVPTGITLENTASANKLTSSVSITTSSKEYPATAFDDDINIWYLLLGIGGMMIATWMIYSIRKKVRYH</sequence>
<dbReference type="NCBIfam" id="TIGR01451">
    <property type="entry name" value="B_ant_repeat"/>
    <property type="match status" value="1"/>
</dbReference>
<keyword evidence="1" id="KW-0472">Membrane</keyword>
<comment type="caution">
    <text evidence="2">The sequence shown here is derived from an EMBL/GenBank/DDBJ whole genome shotgun (WGS) entry which is preliminary data.</text>
</comment>
<accession>A0A4R7ZUI7</accession>
<dbReference type="EMBL" id="SODD01000011">
    <property type="protein sequence ID" value="TDW20631.1"/>
    <property type="molecule type" value="Genomic_DNA"/>
</dbReference>
<evidence type="ECO:0000313" key="2">
    <source>
        <dbReference type="EMBL" id="TDW20631.1"/>
    </source>
</evidence>
<evidence type="ECO:0000313" key="3">
    <source>
        <dbReference type="Proteomes" id="UP000294743"/>
    </source>
</evidence>
<dbReference type="AlphaFoldDB" id="A0A4R7ZUI7"/>
<feature type="transmembrane region" description="Helical" evidence="1">
    <location>
        <begin position="820"/>
        <end position="838"/>
    </location>
</feature>
<keyword evidence="1" id="KW-1133">Transmembrane helix</keyword>
<dbReference type="InterPro" id="IPR047589">
    <property type="entry name" value="DUF11_rpt"/>
</dbReference>
<dbReference type="OrthoDB" id="1758300at2"/>
<dbReference type="Proteomes" id="UP000294743">
    <property type="component" value="Unassembled WGS sequence"/>
</dbReference>
<gene>
    <name evidence="2" type="ORF">EDD63_11144</name>
</gene>